<dbReference type="InterPro" id="IPR021607">
    <property type="entry name" value="DUF3224"/>
</dbReference>
<reference evidence="1 3" key="1">
    <citation type="submission" date="2020-12" db="EMBL/GenBank/DDBJ databases">
        <title>Draft genome sequence of furan degrading bacterial strain FUR100.</title>
        <authorList>
            <person name="Woiski C."/>
        </authorList>
    </citation>
    <scope>NUCLEOTIDE SEQUENCE [LARGE SCALE GENOMIC DNA]</scope>
    <source>
        <strain evidence="1 3">FUR100</strain>
    </source>
</reference>
<dbReference type="EMBL" id="CP124545">
    <property type="protein sequence ID" value="WGV47355.1"/>
    <property type="molecule type" value="Genomic_DNA"/>
</dbReference>
<name>A0A0E3VCJ0_RHOER</name>
<dbReference type="AlphaFoldDB" id="A0A0E3VCJ0"/>
<dbReference type="Pfam" id="PF11528">
    <property type="entry name" value="DUF3224"/>
    <property type="match status" value="1"/>
</dbReference>
<sequence>MTSHARGTFEIDLRPADPELSGRVGRFEFDKTFIGGVEGTSTGLMLSAGDPTTGEAGYVALEFVTGQVDEAVGSFALQQFGQMINGTQKLLYEIVPGSGTGELKGISGTLELEIVDGLHRYDLEYSLHD</sequence>
<evidence type="ECO:0000313" key="1">
    <source>
        <dbReference type="EMBL" id="MBH5147416.1"/>
    </source>
</evidence>
<organism evidence="1 3">
    <name type="scientific">Rhodococcus erythropolis</name>
    <name type="common">Arthrobacter picolinophilus</name>
    <dbReference type="NCBI Taxonomy" id="1833"/>
    <lineage>
        <taxon>Bacteria</taxon>
        <taxon>Bacillati</taxon>
        <taxon>Actinomycetota</taxon>
        <taxon>Actinomycetes</taxon>
        <taxon>Mycobacteriales</taxon>
        <taxon>Nocardiaceae</taxon>
        <taxon>Rhodococcus</taxon>
        <taxon>Rhodococcus erythropolis group</taxon>
    </lineage>
</organism>
<gene>
    <name evidence="1" type="ORF">I3517_32925</name>
    <name evidence="2" type="ORF">QIE55_17455</name>
</gene>
<dbReference type="Proteomes" id="UP000627573">
    <property type="component" value="Unassembled WGS sequence"/>
</dbReference>
<dbReference type="SUPFAM" id="SSF159238">
    <property type="entry name" value="SO1590-like"/>
    <property type="match status" value="1"/>
</dbReference>
<evidence type="ECO:0000313" key="3">
    <source>
        <dbReference type="Proteomes" id="UP000627573"/>
    </source>
</evidence>
<dbReference type="Gene3D" id="2.40.350.10">
    <property type="entry name" value="SO1590-like"/>
    <property type="match status" value="1"/>
</dbReference>
<evidence type="ECO:0000313" key="2">
    <source>
        <dbReference type="EMBL" id="WGV47355.1"/>
    </source>
</evidence>
<proteinExistence type="predicted"/>
<protein>
    <submittedName>
        <fullName evidence="1">DUF3224 domain-containing protein</fullName>
    </submittedName>
</protein>
<dbReference type="KEGG" id="reb:XU06_16725"/>
<reference evidence="2" key="2">
    <citation type="submission" date="2023-08" db="EMBL/GenBank/DDBJ databases">
        <title>Isolation and Characterization of Rhodococcus erythropolis MGMM8.</title>
        <authorList>
            <person name="Diabankana R.G.C."/>
            <person name="Afordoanyi D.M."/>
            <person name="Validov S.Z."/>
        </authorList>
    </citation>
    <scope>NUCLEOTIDE SEQUENCE</scope>
    <source>
        <strain evidence="2">MGMM8</strain>
    </source>
</reference>
<accession>A0A0E3VCJ0</accession>
<dbReference type="InterPro" id="IPR023159">
    <property type="entry name" value="SO1590-like_sf"/>
</dbReference>
<dbReference type="OMA" id="YVAMESF"/>
<keyword evidence="3" id="KW-1185">Reference proteome</keyword>
<dbReference type="Proteomes" id="UP001230933">
    <property type="component" value="Chromosome"/>
</dbReference>
<dbReference type="RefSeq" id="WP_020908106.1">
    <property type="nucleotide sequence ID" value="NZ_BHXB01000001.1"/>
</dbReference>
<dbReference type="EMBL" id="JAECSB010000099">
    <property type="protein sequence ID" value="MBH5147416.1"/>
    <property type="molecule type" value="Genomic_DNA"/>
</dbReference>